<organism evidence="1 2">
    <name type="scientific">Thelephora ganbajun</name>
    <name type="common">Ganba fungus</name>
    <dbReference type="NCBI Taxonomy" id="370292"/>
    <lineage>
        <taxon>Eukaryota</taxon>
        <taxon>Fungi</taxon>
        <taxon>Dikarya</taxon>
        <taxon>Basidiomycota</taxon>
        <taxon>Agaricomycotina</taxon>
        <taxon>Agaricomycetes</taxon>
        <taxon>Thelephorales</taxon>
        <taxon>Thelephoraceae</taxon>
        <taxon>Thelephora</taxon>
    </lineage>
</organism>
<keyword evidence="2" id="KW-1185">Reference proteome</keyword>
<sequence>MLTLRHSALRAGHVFQPTLRARPVSTSWQTPQNPLKKGLYATAFVISAGLFAVYYFDSRSAIHRYIITPTLRYALDPEASHRLAVRVLASGLGPRDTQVDDERLKLELWGTQMSNPVGLAAGFDKNGEAVDGLLDLGFSWVEIGSITPKPQPGNPRPRVFHLPEDGALINRYGFPSDGHASVLLRLRARISPFQPENVDVPTSLRPGSVLAVNLGKNKTSPVDSITDFVSGVETFGPYADVLVINVSSPNTPGLRGLQTRSALTDLLNGVNAARKKVASASHATRLPKLVVKIAPDLSEPELLDIASVIKESEVDGVIVSNTTVSRPSSLVNSNKGEQGGLSGKPLKPYTLAALRVLRPQIPASIPLIGCGGISTGADALEYAKAGASLVQIYTSFGYDGAGACRRIKDELNDLLAKEGTTWQEVVNSAVNELSRKPVPPPIPVKAEELSDVQVLINEAKELGKLLDQLSERSGSGNTMGVPTPL</sequence>
<name>A0ACB6ZI89_THEGA</name>
<gene>
    <name evidence="1" type="ORF">BDM02DRAFT_3167600</name>
</gene>
<dbReference type="EMBL" id="MU118006">
    <property type="protein sequence ID" value="KAF9648871.1"/>
    <property type="molecule type" value="Genomic_DNA"/>
</dbReference>
<comment type="caution">
    <text evidence="1">The sequence shown here is derived from an EMBL/GenBank/DDBJ whole genome shotgun (WGS) entry which is preliminary data.</text>
</comment>
<evidence type="ECO:0000313" key="1">
    <source>
        <dbReference type="EMBL" id="KAF9648871.1"/>
    </source>
</evidence>
<protein>
    <submittedName>
        <fullName evidence="1">Dihydroorotate dehydrogenase</fullName>
    </submittedName>
</protein>
<accession>A0ACB6ZI89</accession>
<dbReference type="Proteomes" id="UP000886501">
    <property type="component" value="Unassembled WGS sequence"/>
</dbReference>
<proteinExistence type="predicted"/>
<evidence type="ECO:0000313" key="2">
    <source>
        <dbReference type="Proteomes" id="UP000886501"/>
    </source>
</evidence>
<reference evidence="1" key="2">
    <citation type="journal article" date="2020" name="Nat. Commun.">
        <title>Large-scale genome sequencing of mycorrhizal fungi provides insights into the early evolution of symbiotic traits.</title>
        <authorList>
            <person name="Miyauchi S."/>
            <person name="Kiss E."/>
            <person name="Kuo A."/>
            <person name="Drula E."/>
            <person name="Kohler A."/>
            <person name="Sanchez-Garcia M."/>
            <person name="Morin E."/>
            <person name="Andreopoulos B."/>
            <person name="Barry K.W."/>
            <person name="Bonito G."/>
            <person name="Buee M."/>
            <person name="Carver A."/>
            <person name="Chen C."/>
            <person name="Cichocki N."/>
            <person name="Clum A."/>
            <person name="Culley D."/>
            <person name="Crous P.W."/>
            <person name="Fauchery L."/>
            <person name="Girlanda M."/>
            <person name="Hayes R.D."/>
            <person name="Keri Z."/>
            <person name="LaButti K."/>
            <person name="Lipzen A."/>
            <person name="Lombard V."/>
            <person name="Magnuson J."/>
            <person name="Maillard F."/>
            <person name="Murat C."/>
            <person name="Nolan M."/>
            <person name="Ohm R.A."/>
            <person name="Pangilinan J."/>
            <person name="Pereira M.F."/>
            <person name="Perotto S."/>
            <person name="Peter M."/>
            <person name="Pfister S."/>
            <person name="Riley R."/>
            <person name="Sitrit Y."/>
            <person name="Stielow J.B."/>
            <person name="Szollosi G."/>
            <person name="Zifcakova L."/>
            <person name="Stursova M."/>
            <person name="Spatafora J.W."/>
            <person name="Tedersoo L."/>
            <person name="Vaario L.M."/>
            <person name="Yamada A."/>
            <person name="Yan M."/>
            <person name="Wang P."/>
            <person name="Xu J."/>
            <person name="Bruns T."/>
            <person name="Baldrian P."/>
            <person name="Vilgalys R."/>
            <person name="Dunand C."/>
            <person name="Henrissat B."/>
            <person name="Grigoriev I.V."/>
            <person name="Hibbett D."/>
            <person name="Nagy L.G."/>
            <person name="Martin F.M."/>
        </authorList>
    </citation>
    <scope>NUCLEOTIDE SEQUENCE</scope>
    <source>
        <strain evidence="1">P2</strain>
    </source>
</reference>
<reference evidence="1" key="1">
    <citation type="submission" date="2019-10" db="EMBL/GenBank/DDBJ databases">
        <authorList>
            <consortium name="DOE Joint Genome Institute"/>
            <person name="Kuo A."/>
            <person name="Miyauchi S."/>
            <person name="Kiss E."/>
            <person name="Drula E."/>
            <person name="Kohler A."/>
            <person name="Sanchez-Garcia M."/>
            <person name="Andreopoulos B."/>
            <person name="Barry K.W."/>
            <person name="Bonito G."/>
            <person name="Buee M."/>
            <person name="Carver A."/>
            <person name="Chen C."/>
            <person name="Cichocki N."/>
            <person name="Clum A."/>
            <person name="Culley D."/>
            <person name="Crous P.W."/>
            <person name="Fauchery L."/>
            <person name="Girlanda M."/>
            <person name="Hayes R."/>
            <person name="Keri Z."/>
            <person name="Labutti K."/>
            <person name="Lipzen A."/>
            <person name="Lombard V."/>
            <person name="Magnuson J."/>
            <person name="Maillard F."/>
            <person name="Morin E."/>
            <person name="Murat C."/>
            <person name="Nolan M."/>
            <person name="Ohm R."/>
            <person name="Pangilinan J."/>
            <person name="Pereira M."/>
            <person name="Perotto S."/>
            <person name="Peter M."/>
            <person name="Riley R."/>
            <person name="Sitrit Y."/>
            <person name="Stielow B."/>
            <person name="Szollosi G."/>
            <person name="Zifcakova L."/>
            <person name="Stursova M."/>
            <person name="Spatafora J.W."/>
            <person name="Tedersoo L."/>
            <person name="Vaario L.-M."/>
            <person name="Yamada A."/>
            <person name="Yan M."/>
            <person name="Wang P."/>
            <person name="Xu J."/>
            <person name="Bruns T."/>
            <person name="Baldrian P."/>
            <person name="Vilgalys R."/>
            <person name="Henrissat B."/>
            <person name="Grigoriev I.V."/>
            <person name="Hibbett D."/>
            <person name="Nagy L.G."/>
            <person name="Martin F.M."/>
        </authorList>
    </citation>
    <scope>NUCLEOTIDE SEQUENCE</scope>
    <source>
        <strain evidence="1">P2</strain>
    </source>
</reference>